<feature type="compositionally biased region" description="Low complexity" evidence="1">
    <location>
        <begin position="290"/>
        <end position="299"/>
    </location>
</feature>
<reference evidence="3" key="2">
    <citation type="submission" date="2015-01" db="EMBL/GenBank/DDBJ databases">
        <title>Evolutionary Origins and Diversification of the Mycorrhizal Mutualists.</title>
        <authorList>
            <consortium name="DOE Joint Genome Institute"/>
            <consortium name="Mycorrhizal Genomics Consortium"/>
            <person name="Kohler A."/>
            <person name="Kuo A."/>
            <person name="Nagy L.G."/>
            <person name="Floudas D."/>
            <person name="Copeland A."/>
            <person name="Barry K.W."/>
            <person name="Cichocki N."/>
            <person name="Veneault-Fourrey C."/>
            <person name="LaButti K."/>
            <person name="Lindquist E.A."/>
            <person name="Lipzen A."/>
            <person name="Lundell T."/>
            <person name="Morin E."/>
            <person name="Murat C."/>
            <person name="Riley R."/>
            <person name="Ohm R."/>
            <person name="Sun H."/>
            <person name="Tunlid A."/>
            <person name="Henrissat B."/>
            <person name="Grigoriev I.V."/>
            <person name="Hibbett D.S."/>
            <person name="Martin F."/>
        </authorList>
    </citation>
    <scope>NUCLEOTIDE SEQUENCE [LARGE SCALE GENOMIC DNA]</scope>
    <source>
        <strain evidence="3">F 1598</strain>
    </source>
</reference>
<dbReference type="AlphaFoldDB" id="A0A0C3BHL4"/>
<dbReference type="InParanoid" id="A0A0C3BHL4"/>
<feature type="compositionally biased region" description="Low complexity" evidence="1">
    <location>
        <begin position="175"/>
        <end position="184"/>
    </location>
</feature>
<evidence type="ECO:0000313" key="3">
    <source>
        <dbReference type="Proteomes" id="UP000054166"/>
    </source>
</evidence>
<proteinExistence type="predicted"/>
<dbReference type="Proteomes" id="UP000054166">
    <property type="component" value="Unassembled WGS sequence"/>
</dbReference>
<reference evidence="2 3" key="1">
    <citation type="submission" date="2014-04" db="EMBL/GenBank/DDBJ databases">
        <authorList>
            <consortium name="DOE Joint Genome Institute"/>
            <person name="Kuo A."/>
            <person name="Tarkka M."/>
            <person name="Buscot F."/>
            <person name="Kohler A."/>
            <person name="Nagy L.G."/>
            <person name="Floudas D."/>
            <person name="Copeland A."/>
            <person name="Barry K.W."/>
            <person name="Cichocki N."/>
            <person name="Veneault-Fourrey C."/>
            <person name="LaButti K."/>
            <person name="Lindquist E.A."/>
            <person name="Lipzen A."/>
            <person name="Lundell T."/>
            <person name="Morin E."/>
            <person name="Murat C."/>
            <person name="Sun H."/>
            <person name="Tunlid A."/>
            <person name="Henrissat B."/>
            <person name="Grigoriev I.V."/>
            <person name="Hibbett D.S."/>
            <person name="Martin F."/>
            <person name="Nordberg H.P."/>
            <person name="Cantor M.N."/>
            <person name="Hua S.X."/>
        </authorList>
    </citation>
    <scope>NUCLEOTIDE SEQUENCE [LARGE SCALE GENOMIC DNA]</scope>
    <source>
        <strain evidence="2 3">F 1598</strain>
    </source>
</reference>
<organism evidence="2 3">
    <name type="scientific">Piloderma croceum (strain F 1598)</name>
    <dbReference type="NCBI Taxonomy" id="765440"/>
    <lineage>
        <taxon>Eukaryota</taxon>
        <taxon>Fungi</taxon>
        <taxon>Dikarya</taxon>
        <taxon>Basidiomycota</taxon>
        <taxon>Agaricomycotina</taxon>
        <taxon>Agaricomycetes</taxon>
        <taxon>Agaricomycetidae</taxon>
        <taxon>Atheliales</taxon>
        <taxon>Atheliaceae</taxon>
        <taxon>Piloderma</taxon>
    </lineage>
</organism>
<feature type="compositionally biased region" description="Basic and acidic residues" evidence="1">
    <location>
        <begin position="107"/>
        <end position="124"/>
    </location>
</feature>
<accession>A0A0C3BHL4</accession>
<gene>
    <name evidence="2" type="ORF">PILCRDRAFT_12413</name>
</gene>
<feature type="compositionally biased region" description="Pro residues" evidence="1">
    <location>
        <begin position="300"/>
        <end position="311"/>
    </location>
</feature>
<keyword evidence="3" id="KW-1185">Reference proteome</keyword>
<evidence type="ECO:0000256" key="1">
    <source>
        <dbReference type="SAM" id="MobiDB-lite"/>
    </source>
</evidence>
<dbReference type="HOGENOM" id="CLU_787810_0_0_1"/>
<feature type="region of interest" description="Disordered" evidence="1">
    <location>
        <begin position="101"/>
        <end position="124"/>
    </location>
</feature>
<name>A0A0C3BHL4_PILCF</name>
<feature type="compositionally biased region" description="Low complexity" evidence="1">
    <location>
        <begin position="312"/>
        <end position="322"/>
    </location>
</feature>
<feature type="region of interest" description="Disordered" evidence="1">
    <location>
        <begin position="286"/>
        <end position="326"/>
    </location>
</feature>
<dbReference type="EMBL" id="KN833030">
    <property type="protein sequence ID" value="KIM76862.1"/>
    <property type="molecule type" value="Genomic_DNA"/>
</dbReference>
<feature type="compositionally biased region" description="Pro residues" evidence="1">
    <location>
        <begin position="185"/>
        <end position="219"/>
    </location>
</feature>
<protein>
    <submittedName>
        <fullName evidence="2">Uncharacterized protein</fullName>
    </submittedName>
</protein>
<feature type="region of interest" description="Disordered" evidence="1">
    <location>
        <begin position="164"/>
        <end position="274"/>
    </location>
</feature>
<evidence type="ECO:0000313" key="2">
    <source>
        <dbReference type="EMBL" id="KIM76862.1"/>
    </source>
</evidence>
<sequence>MTTRIHGPCRVKKTVTIPLESENTLFYCARNCTNVLGDVQTVASQANRSATEDGEHVEGRELYPAVFALRDRVPTNYGCSGSILAIDFKNDTGEILNTTEQFFTPRDPNDDRDSVKGCPDSEDKAEVIAEEQKMEEDKRTFYTIGMFEQVTLEQMMLLRNFKHQDRREVAPSAQSSRPSHAPSLPLSPPPLIDLWSPPYPPPPPHPPPAPYPPNPPQPQHHPRPLQVSYLVPPPPPPIFLSSLQPLRHPTVSPQPLQCPQFLHTPPPPSISPQLTESVRPHLLAPHLLKSPSPSLATTPQPSPPPLPPKPPELLSSSGLLPYPTQPINILPTALNSDTRHSIFNGVQGNQTT</sequence>